<reference evidence="4" key="1">
    <citation type="submission" date="2016-10" db="EMBL/GenBank/DDBJ databases">
        <title>Sequence of Gallionella enrichment culture.</title>
        <authorList>
            <person name="Poehlein A."/>
            <person name="Muehling M."/>
            <person name="Daniel R."/>
        </authorList>
    </citation>
    <scope>NUCLEOTIDE SEQUENCE</scope>
</reference>
<evidence type="ECO:0000256" key="1">
    <source>
        <dbReference type="ARBA" id="ARBA00007118"/>
    </source>
</evidence>
<dbReference type="InterPro" id="IPR029479">
    <property type="entry name" value="Nitroreductase"/>
</dbReference>
<dbReference type="EMBL" id="MLJW01000099">
    <property type="protein sequence ID" value="OIR00064.1"/>
    <property type="molecule type" value="Genomic_DNA"/>
</dbReference>
<dbReference type="EC" id="1.6.99.-" evidence="4"/>
<dbReference type="PANTHER" id="PTHR43673:SF10">
    <property type="entry name" value="NADH DEHYDROGENASE_NAD(P)H NITROREDUCTASE XCC3605-RELATED"/>
    <property type="match status" value="1"/>
</dbReference>
<gene>
    <name evidence="4" type="ORF">GALL_178850</name>
</gene>
<feature type="domain" description="Nitroreductase" evidence="3">
    <location>
        <begin position="15"/>
        <end position="161"/>
    </location>
</feature>
<evidence type="ECO:0000313" key="4">
    <source>
        <dbReference type="EMBL" id="OIR00064.1"/>
    </source>
</evidence>
<dbReference type="GO" id="GO:0016491">
    <property type="term" value="F:oxidoreductase activity"/>
    <property type="evidence" value="ECO:0007669"/>
    <property type="project" value="UniProtKB-KW"/>
</dbReference>
<evidence type="ECO:0000259" key="3">
    <source>
        <dbReference type="Pfam" id="PF00881"/>
    </source>
</evidence>
<dbReference type="CDD" id="cd02138">
    <property type="entry name" value="TdsD-like"/>
    <property type="match status" value="1"/>
</dbReference>
<proteinExistence type="inferred from homology"/>
<dbReference type="PANTHER" id="PTHR43673">
    <property type="entry name" value="NAD(P)H NITROREDUCTASE YDGI-RELATED"/>
    <property type="match status" value="1"/>
</dbReference>
<sequence>MHKPAITQVTINDTIANRWSGRAYDASQAVSHAQIIALLEAARWAPSCFGDQPWRFIVWNKNADAQAWQQAFDCLAPSNQAWVKDAPVLMLVCADTVFNHNQQPNRWAQYDCGAAAENLCLQASSMGLMAHQMGGFNAESVQATFAIPAQYTPMAMVTVGYAAEVSSLAGDILTRETAPRTRRPLNELFFADAWDKPISE</sequence>
<organism evidence="4">
    <name type="scientific">mine drainage metagenome</name>
    <dbReference type="NCBI Taxonomy" id="410659"/>
    <lineage>
        <taxon>unclassified sequences</taxon>
        <taxon>metagenomes</taxon>
        <taxon>ecological metagenomes</taxon>
    </lineage>
</organism>
<dbReference type="AlphaFoldDB" id="A0A1J5S7L4"/>
<comment type="similarity">
    <text evidence="1">Belongs to the nitroreductase family.</text>
</comment>
<accession>A0A1J5S7L4</accession>
<dbReference type="Gene3D" id="3.40.109.10">
    <property type="entry name" value="NADH Oxidase"/>
    <property type="match status" value="1"/>
</dbReference>
<dbReference type="SUPFAM" id="SSF55469">
    <property type="entry name" value="FMN-dependent nitroreductase-like"/>
    <property type="match status" value="1"/>
</dbReference>
<comment type="caution">
    <text evidence="4">The sequence shown here is derived from an EMBL/GenBank/DDBJ whole genome shotgun (WGS) entry which is preliminary data.</text>
</comment>
<dbReference type="Pfam" id="PF00881">
    <property type="entry name" value="Nitroreductase"/>
    <property type="match status" value="1"/>
</dbReference>
<dbReference type="InterPro" id="IPR000415">
    <property type="entry name" value="Nitroreductase-like"/>
</dbReference>
<protein>
    <submittedName>
        <fullName evidence="4">Major NAD(P)H-flavin oxidoreductase</fullName>
        <ecNumber evidence="4">1.6.99.-</ecNumber>
    </submittedName>
</protein>
<keyword evidence="2 4" id="KW-0560">Oxidoreductase</keyword>
<name>A0A1J5S7L4_9ZZZZ</name>
<evidence type="ECO:0000256" key="2">
    <source>
        <dbReference type="ARBA" id="ARBA00023002"/>
    </source>
</evidence>